<evidence type="ECO:0000259" key="1">
    <source>
        <dbReference type="PROSITE" id="PS50011"/>
    </source>
</evidence>
<keyword evidence="3" id="KW-1185">Reference proteome</keyword>
<feature type="non-terminal residue" evidence="2">
    <location>
        <position position="93"/>
    </location>
</feature>
<dbReference type="Proteomes" id="UP001175000">
    <property type="component" value="Unassembled WGS sequence"/>
</dbReference>
<accession>A0AA39WZI2</accession>
<dbReference type="GO" id="GO:0005524">
    <property type="term" value="F:ATP binding"/>
    <property type="evidence" value="ECO:0007669"/>
    <property type="project" value="InterPro"/>
</dbReference>
<name>A0AA39WZI2_9PEZI</name>
<proteinExistence type="predicted"/>
<protein>
    <recommendedName>
        <fullName evidence="1">Protein kinase domain-containing protein</fullName>
    </recommendedName>
</protein>
<dbReference type="Gene3D" id="1.10.510.10">
    <property type="entry name" value="Transferase(Phosphotransferase) domain 1"/>
    <property type="match status" value="1"/>
</dbReference>
<dbReference type="GO" id="GO:0004672">
    <property type="term" value="F:protein kinase activity"/>
    <property type="evidence" value="ECO:0007669"/>
    <property type="project" value="InterPro"/>
</dbReference>
<feature type="non-terminal residue" evidence="2">
    <location>
        <position position="1"/>
    </location>
</feature>
<evidence type="ECO:0000313" key="2">
    <source>
        <dbReference type="EMBL" id="KAK0624401.1"/>
    </source>
</evidence>
<dbReference type="AlphaFoldDB" id="A0AA39WZI2"/>
<dbReference type="InterPro" id="IPR011009">
    <property type="entry name" value="Kinase-like_dom_sf"/>
</dbReference>
<dbReference type="SUPFAM" id="SSF56112">
    <property type="entry name" value="Protein kinase-like (PK-like)"/>
    <property type="match status" value="1"/>
</dbReference>
<evidence type="ECO:0000313" key="3">
    <source>
        <dbReference type="Proteomes" id="UP001175000"/>
    </source>
</evidence>
<comment type="caution">
    <text evidence="2">The sequence shown here is derived from an EMBL/GenBank/DDBJ whole genome shotgun (WGS) entry which is preliminary data.</text>
</comment>
<dbReference type="InterPro" id="IPR000719">
    <property type="entry name" value="Prot_kinase_dom"/>
</dbReference>
<organism evidence="2 3">
    <name type="scientific">Immersiella caudata</name>
    <dbReference type="NCBI Taxonomy" id="314043"/>
    <lineage>
        <taxon>Eukaryota</taxon>
        <taxon>Fungi</taxon>
        <taxon>Dikarya</taxon>
        <taxon>Ascomycota</taxon>
        <taxon>Pezizomycotina</taxon>
        <taxon>Sordariomycetes</taxon>
        <taxon>Sordariomycetidae</taxon>
        <taxon>Sordariales</taxon>
        <taxon>Lasiosphaeriaceae</taxon>
        <taxon>Immersiella</taxon>
    </lineage>
</organism>
<reference evidence="2" key="1">
    <citation type="submission" date="2023-06" db="EMBL/GenBank/DDBJ databases">
        <title>Genome-scale phylogeny and comparative genomics of the fungal order Sordariales.</title>
        <authorList>
            <consortium name="Lawrence Berkeley National Laboratory"/>
            <person name="Hensen N."/>
            <person name="Bonometti L."/>
            <person name="Westerberg I."/>
            <person name="Brannstrom I.O."/>
            <person name="Guillou S."/>
            <person name="Cros-Aarteil S."/>
            <person name="Calhoun S."/>
            <person name="Haridas S."/>
            <person name="Kuo A."/>
            <person name="Mondo S."/>
            <person name="Pangilinan J."/>
            <person name="Riley R."/>
            <person name="Labutti K."/>
            <person name="Andreopoulos B."/>
            <person name="Lipzen A."/>
            <person name="Chen C."/>
            <person name="Yanf M."/>
            <person name="Daum C."/>
            <person name="Ng V."/>
            <person name="Clum A."/>
            <person name="Steindorff A."/>
            <person name="Ohm R."/>
            <person name="Martin F."/>
            <person name="Silar P."/>
            <person name="Natvig D."/>
            <person name="Lalanne C."/>
            <person name="Gautier V."/>
            <person name="Ament-Velasquez S.L."/>
            <person name="Kruys A."/>
            <person name="Hutchinson M.I."/>
            <person name="Powell A.J."/>
            <person name="Barry K."/>
            <person name="Miller A.N."/>
            <person name="Grigoriev I.V."/>
            <person name="Debuchy R."/>
            <person name="Gladieux P."/>
            <person name="Thoren M.H."/>
            <person name="Johannesson H."/>
        </authorList>
    </citation>
    <scope>NUCLEOTIDE SEQUENCE</scope>
    <source>
        <strain evidence="2">CBS 606.72</strain>
    </source>
</reference>
<dbReference type="PROSITE" id="PS50011">
    <property type="entry name" value="PROTEIN_KINASE_DOM"/>
    <property type="match status" value="1"/>
</dbReference>
<sequence length="93" mass="11119">DGTELWSRETYWSFYNAGTAAFWFWGRERDFVRPPIPFIAKYMKQLCATIRYFRNNGIKQVYHQDLHMNNVLLHWAPTRILPDAYVCDFGHAS</sequence>
<feature type="domain" description="Protein kinase" evidence="1">
    <location>
        <begin position="1"/>
        <end position="93"/>
    </location>
</feature>
<dbReference type="EMBL" id="JAULSU010000003">
    <property type="protein sequence ID" value="KAK0624401.1"/>
    <property type="molecule type" value="Genomic_DNA"/>
</dbReference>
<gene>
    <name evidence="2" type="ORF">B0T14DRAFT_389205</name>
</gene>